<dbReference type="NCBIfam" id="TIGR00066">
    <property type="entry name" value="g_glut_trans"/>
    <property type="match status" value="1"/>
</dbReference>
<dbReference type="PANTHER" id="PTHR43881:SF5">
    <property type="entry name" value="GAMMA-GLUTAMYLTRANSPEPTIDASE"/>
    <property type="match status" value="1"/>
</dbReference>
<proteinExistence type="predicted"/>
<dbReference type="EMBL" id="FTNP01000001">
    <property type="protein sequence ID" value="SIR35992.1"/>
    <property type="molecule type" value="Genomic_DNA"/>
</dbReference>
<evidence type="ECO:0000313" key="3">
    <source>
        <dbReference type="Proteomes" id="UP000185687"/>
    </source>
</evidence>
<gene>
    <name evidence="1" type="ORF">BB347_16345</name>
    <name evidence="2" type="ORF">SAMN05421809_1091</name>
</gene>
<name>A0A1N7AA73_9EURY</name>
<accession>A0A1N7AA73</accession>
<dbReference type="EMBL" id="CP019327">
    <property type="protein sequence ID" value="APX98057.1"/>
    <property type="molecule type" value="Genomic_DNA"/>
</dbReference>
<dbReference type="InterPro" id="IPR043137">
    <property type="entry name" value="GGT_ssub_C"/>
</dbReference>
<dbReference type="Pfam" id="PF01019">
    <property type="entry name" value="G_glu_transpept"/>
    <property type="match status" value="1"/>
</dbReference>
<keyword evidence="3" id="KW-1185">Reference proteome</keyword>
<dbReference type="InterPro" id="IPR000101">
    <property type="entry name" value="GGT_peptidase"/>
</dbReference>
<dbReference type="Gene3D" id="1.10.246.130">
    <property type="match status" value="1"/>
</dbReference>
<dbReference type="SUPFAM" id="SSF56235">
    <property type="entry name" value="N-terminal nucleophile aminohydrolases (Ntn hydrolases)"/>
    <property type="match status" value="1"/>
</dbReference>
<dbReference type="Proteomes" id="UP000185687">
    <property type="component" value="Unassembled WGS sequence"/>
</dbReference>
<keyword evidence="2" id="KW-0808">Transferase</keyword>
<dbReference type="GO" id="GO:0036374">
    <property type="term" value="F:glutathione hydrolase activity"/>
    <property type="evidence" value="ECO:0007669"/>
    <property type="project" value="InterPro"/>
</dbReference>
<dbReference type="InterPro" id="IPR029055">
    <property type="entry name" value="Ntn_hydrolases_N"/>
</dbReference>
<dbReference type="STRING" id="588898.BB347_16345"/>
<sequence length="545" mass="58519">MYDHYRSGRPPTRATRSMITTPHTLASTTGLDVLRDGGSAVDAAIAANATLCVAYPHMAGLGGDGFWLLADDEVSAINASGPAAEAATRAYYRDREHDSIPERGSESVLTVPGAVDGWRLAHERHGSLSWHRLFEDAIAHARDGVPVTADLARWIAIDRDVLREDRLAAATFLRNGHAPDAGTILRQPALANSLERIAQHGPRDGFYDGPLAVEFCAGIGDGSPLAPTDFREYSAEWVTPLSVEYRGYTAHALPPNTQGLAALQLLGLLEGFDVEEWGDGTVDYYHHLAEAVKVAFADRDAWVTDPDSIDLPAETLLSSAYLDDRRELIDRDTTLPADLEPGIAPDGSNPAAQNAGGDTCYLSVVDSDGMAVSLIQSIYYDFGSATIAGNTGLIPQNRGSFFSLEDDHVNRLEPGKRTFHTLTPAMLTDGGDPRLVYGTMGGEGQPQTQAALVTRLVDFGYDVQQAIEAPRWLFGRTWGDASRSLSLEGRIPDNVAVGLEKRGQPVAMARKYDDTMGHAAAIWLHEDGSLEGGADPRGDGAAIGY</sequence>
<dbReference type="Gene3D" id="3.60.20.40">
    <property type="match status" value="1"/>
</dbReference>
<dbReference type="AlphaFoldDB" id="A0A1N7AA73"/>
<dbReference type="KEGG" id="hda:BB347_16345"/>
<reference evidence="2 3" key="2">
    <citation type="submission" date="2017-01" db="EMBL/GenBank/DDBJ databases">
        <authorList>
            <person name="Mah S.A."/>
            <person name="Swanson W.J."/>
            <person name="Moy G.W."/>
            <person name="Vacquier V.D."/>
        </authorList>
    </citation>
    <scope>NUCLEOTIDE SEQUENCE [LARGE SCALE GENOMIC DNA]</scope>
    <source>
        <strain evidence="2 3">CGMCC 1.8909</strain>
    </source>
</reference>
<dbReference type="Proteomes" id="UP000187321">
    <property type="component" value="Chromosome"/>
</dbReference>
<protein>
    <submittedName>
        <fullName evidence="1 2">Gamma-glutamyltransferase</fullName>
    </submittedName>
</protein>
<evidence type="ECO:0000313" key="2">
    <source>
        <dbReference type="EMBL" id="SIR35992.1"/>
    </source>
</evidence>
<dbReference type="PRINTS" id="PR01210">
    <property type="entry name" value="GGTRANSPTASE"/>
</dbReference>
<evidence type="ECO:0000313" key="1">
    <source>
        <dbReference type="EMBL" id="APX98057.1"/>
    </source>
</evidence>
<dbReference type="GO" id="GO:0006751">
    <property type="term" value="P:glutathione catabolic process"/>
    <property type="evidence" value="ECO:0007669"/>
    <property type="project" value="InterPro"/>
</dbReference>
<dbReference type="InterPro" id="IPR043138">
    <property type="entry name" value="GGT_lsub"/>
</dbReference>
<organism evidence="2 3">
    <name type="scientific">Natronorubrum daqingense</name>
    <dbReference type="NCBI Taxonomy" id="588898"/>
    <lineage>
        <taxon>Archaea</taxon>
        <taxon>Methanobacteriati</taxon>
        <taxon>Methanobacteriota</taxon>
        <taxon>Stenosarchaea group</taxon>
        <taxon>Halobacteria</taxon>
        <taxon>Halobacteriales</taxon>
        <taxon>Natrialbaceae</taxon>
        <taxon>Natronorubrum</taxon>
    </lineage>
</organism>
<evidence type="ECO:0000313" key="4">
    <source>
        <dbReference type="Proteomes" id="UP000187321"/>
    </source>
</evidence>
<dbReference type="InterPro" id="IPR052896">
    <property type="entry name" value="GGT-like_enzyme"/>
</dbReference>
<dbReference type="GO" id="GO:0016740">
    <property type="term" value="F:transferase activity"/>
    <property type="evidence" value="ECO:0007669"/>
    <property type="project" value="UniProtKB-KW"/>
</dbReference>
<reference evidence="1 4" key="1">
    <citation type="submission" date="2017-01" db="EMBL/GenBank/DDBJ databases">
        <title>Complete genome sequence of Haloterrigena daqingensis type strain (JX313T).</title>
        <authorList>
            <person name="Shuang W."/>
        </authorList>
    </citation>
    <scope>NUCLEOTIDE SEQUENCE [LARGE SCALE GENOMIC DNA]</scope>
    <source>
        <strain evidence="1 4">JX313</strain>
    </source>
</reference>
<dbReference type="PANTHER" id="PTHR43881">
    <property type="entry name" value="GAMMA-GLUTAMYLTRANSPEPTIDASE (AFU_ORTHOLOGUE AFUA_4G13580)"/>
    <property type="match status" value="1"/>
</dbReference>